<dbReference type="RefSeq" id="WP_260902931.1">
    <property type="nucleotide sequence ID" value="NZ_CP104396.1"/>
</dbReference>
<organism evidence="1 2">
    <name type="scientific">Ligilactobacillus agilis</name>
    <dbReference type="NCBI Taxonomy" id="1601"/>
    <lineage>
        <taxon>Bacteria</taxon>
        <taxon>Bacillati</taxon>
        <taxon>Bacillota</taxon>
        <taxon>Bacilli</taxon>
        <taxon>Lactobacillales</taxon>
        <taxon>Lactobacillaceae</taxon>
        <taxon>Ligilactobacillus</taxon>
    </lineage>
</organism>
<dbReference type="AlphaFoldDB" id="A0A9Q9J302"/>
<reference evidence="1" key="1">
    <citation type="submission" date="2022-09" db="EMBL/GenBank/DDBJ databases">
        <title>Complete genome of Ligilactobacillus agilis AM_LB6, isolated from chicken feces.</title>
        <authorList>
            <person name="den Bakker H.C."/>
            <person name="Mann A."/>
        </authorList>
    </citation>
    <scope>NUCLEOTIDE SEQUENCE</scope>
    <source>
        <strain evidence="1">AM_LB6</strain>
    </source>
</reference>
<proteinExistence type="predicted"/>
<evidence type="ECO:0000313" key="1">
    <source>
        <dbReference type="EMBL" id="UXC62699.1"/>
    </source>
</evidence>
<evidence type="ECO:0000313" key="2">
    <source>
        <dbReference type="Proteomes" id="UP001058429"/>
    </source>
</evidence>
<sequence>MDDKIIVYIKDVEYADNAEDSKMHITLNIDILIKPEFANMNLVKKLAREVNATKL</sequence>
<dbReference type="EMBL" id="CP104396">
    <property type="protein sequence ID" value="UXC62699.1"/>
    <property type="molecule type" value="Genomic_DNA"/>
</dbReference>
<accession>A0A9Q9J302</accession>
<dbReference type="GeneID" id="75137437"/>
<protein>
    <submittedName>
        <fullName evidence="1">Uncharacterized protein</fullName>
    </submittedName>
</protein>
<name>A0A9Q9J302_9LACO</name>
<dbReference type="Proteomes" id="UP001058429">
    <property type="component" value="Chromosome"/>
</dbReference>
<gene>
    <name evidence="1" type="ORF">N4562_06245</name>
</gene>